<protein>
    <submittedName>
        <fullName evidence="1">Uncharacterized protein</fullName>
    </submittedName>
</protein>
<organism evidence="1 2">
    <name type="scientific">Vararia minispora EC-137</name>
    <dbReference type="NCBI Taxonomy" id="1314806"/>
    <lineage>
        <taxon>Eukaryota</taxon>
        <taxon>Fungi</taxon>
        <taxon>Dikarya</taxon>
        <taxon>Basidiomycota</taxon>
        <taxon>Agaricomycotina</taxon>
        <taxon>Agaricomycetes</taxon>
        <taxon>Russulales</taxon>
        <taxon>Lachnocladiaceae</taxon>
        <taxon>Vararia</taxon>
    </lineage>
</organism>
<name>A0ACB8QUQ2_9AGAM</name>
<sequence>MGSKNPTYQPVVVTPTNRAVLFLDPAQATPDVSMHLGLGVDGHPYAAGFDDYLTGLAA</sequence>
<dbReference type="EMBL" id="MU273483">
    <property type="protein sequence ID" value="KAI0035549.1"/>
    <property type="molecule type" value="Genomic_DNA"/>
</dbReference>
<evidence type="ECO:0000313" key="1">
    <source>
        <dbReference type="EMBL" id="KAI0035549.1"/>
    </source>
</evidence>
<reference evidence="1" key="2">
    <citation type="journal article" date="2022" name="New Phytol.">
        <title>Evolutionary transition to the ectomycorrhizal habit in the genomes of a hyperdiverse lineage of mushroom-forming fungi.</title>
        <authorList>
            <person name="Looney B."/>
            <person name="Miyauchi S."/>
            <person name="Morin E."/>
            <person name="Drula E."/>
            <person name="Courty P.E."/>
            <person name="Kohler A."/>
            <person name="Kuo A."/>
            <person name="LaButti K."/>
            <person name="Pangilinan J."/>
            <person name="Lipzen A."/>
            <person name="Riley R."/>
            <person name="Andreopoulos W."/>
            <person name="He G."/>
            <person name="Johnson J."/>
            <person name="Nolan M."/>
            <person name="Tritt A."/>
            <person name="Barry K.W."/>
            <person name="Grigoriev I.V."/>
            <person name="Nagy L.G."/>
            <person name="Hibbett D."/>
            <person name="Henrissat B."/>
            <person name="Matheny P.B."/>
            <person name="Labbe J."/>
            <person name="Martin F.M."/>
        </authorList>
    </citation>
    <scope>NUCLEOTIDE SEQUENCE</scope>
    <source>
        <strain evidence="1">EC-137</strain>
    </source>
</reference>
<accession>A0ACB8QUQ2</accession>
<reference evidence="1" key="1">
    <citation type="submission" date="2021-02" db="EMBL/GenBank/DDBJ databases">
        <authorList>
            <consortium name="DOE Joint Genome Institute"/>
            <person name="Ahrendt S."/>
            <person name="Looney B.P."/>
            <person name="Miyauchi S."/>
            <person name="Morin E."/>
            <person name="Drula E."/>
            <person name="Courty P.E."/>
            <person name="Chicoki N."/>
            <person name="Fauchery L."/>
            <person name="Kohler A."/>
            <person name="Kuo A."/>
            <person name="Labutti K."/>
            <person name="Pangilinan J."/>
            <person name="Lipzen A."/>
            <person name="Riley R."/>
            <person name="Andreopoulos W."/>
            <person name="He G."/>
            <person name="Johnson J."/>
            <person name="Barry K.W."/>
            <person name="Grigoriev I.V."/>
            <person name="Nagy L."/>
            <person name="Hibbett D."/>
            <person name="Henrissat B."/>
            <person name="Matheny P.B."/>
            <person name="Labbe J."/>
            <person name="Martin F."/>
        </authorList>
    </citation>
    <scope>NUCLEOTIDE SEQUENCE</scope>
    <source>
        <strain evidence="1">EC-137</strain>
    </source>
</reference>
<dbReference type="Proteomes" id="UP000814128">
    <property type="component" value="Unassembled WGS sequence"/>
</dbReference>
<keyword evidence="2" id="KW-1185">Reference proteome</keyword>
<comment type="caution">
    <text evidence="1">The sequence shown here is derived from an EMBL/GenBank/DDBJ whole genome shotgun (WGS) entry which is preliminary data.</text>
</comment>
<proteinExistence type="predicted"/>
<evidence type="ECO:0000313" key="2">
    <source>
        <dbReference type="Proteomes" id="UP000814128"/>
    </source>
</evidence>
<gene>
    <name evidence="1" type="ORF">K488DRAFT_82993</name>
</gene>